<evidence type="ECO:0000256" key="1">
    <source>
        <dbReference type="ARBA" id="ARBA00001974"/>
    </source>
</evidence>
<accession>W4LZ77</accession>
<comment type="cofactor">
    <cofactor evidence="1">
        <name>FAD</name>
        <dbReference type="ChEBI" id="CHEBI:57692"/>
    </cofactor>
</comment>
<evidence type="ECO:0000313" key="7">
    <source>
        <dbReference type="Proteomes" id="UP000019141"/>
    </source>
</evidence>
<name>W4LZ77_ENTF1</name>
<gene>
    <name evidence="6" type="ORF">ETSY1_00220</name>
</gene>
<dbReference type="InterPro" id="IPR050315">
    <property type="entry name" value="FAD-oxidoreductase_2"/>
</dbReference>
<dbReference type="Gene3D" id="3.90.700.10">
    <property type="entry name" value="Succinate dehydrogenase/fumarate reductase flavoprotein, catalytic domain"/>
    <property type="match status" value="1"/>
</dbReference>
<reference evidence="6 7" key="1">
    <citation type="journal article" date="2014" name="Nature">
        <title>An environmental bacterial taxon with a large and distinct metabolic repertoire.</title>
        <authorList>
            <person name="Wilson M.C."/>
            <person name="Mori T."/>
            <person name="Ruckert C."/>
            <person name="Uria A.R."/>
            <person name="Helf M.J."/>
            <person name="Takada K."/>
            <person name="Gernert C."/>
            <person name="Steffens U.A."/>
            <person name="Heycke N."/>
            <person name="Schmitt S."/>
            <person name="Rinke C."/>
            <person name="Helfrich E.J."/>
            <person name="Brachmann A.O."/>
            <person name="Gurgui C."/>
            <person name="Wakimoto T."/>
            <person name="Kracht M."/>
            <person name="Crusemann M."/>
            <person name="Hentschel U."/>
            <person name="Abe I."/>
            <person name="Matsunaga S."/>
            <person name="Kalinowski J."/>
            <person name="Takeyama H."/>
            <person name="Piel J."/>
        </authorList>
    </citation>
    <scope>NUCLEOTIDE SEQUENCE [LARGE SCALE GENOMIC DNA]</scope>
    <source>
        <strain evidence="7">TSY1</strain>
    </source>
</reference>
<keyword evidence="2" id="KW-0285">Flavoprotein</keyword>
<organism evidence="6 7">
    <name type="scientific">Entotheonella factor</name>
    <dbReference type="NCBI Taxonomy" id="1429438"/>
    <lineage>
        <taxon>Bacteria</taxon>
        <taxon>Pseudomonadati</taxon>
        <taxon>Nitrospinota/Tectimicrobiota group</taxon>
        <taxon>Candidatus Tectimicrobiota</taxon>
        <taxon>Candidatus Entotheonellia</taxon>
        <taxon>Candidatus Entotheonellales</taxon>
        <taxon>Candidatus Entotheonellaceae</taxon>
        <taxon>Candidatus Entotheonella</taxon>
    </lineage>
</organism>
<evidence type="ECO:0000256" key="3">
    <source>
        <dbReference type="ARBA" id="ARBA00022827"/>
    </source>
</evidence>
<proteinExistence type="predicted"/>
<dbReference type="InterPro" id="IPR027477">
    <property type="entry name" value="Succ_DH/fumarate_Rdtase_cat_sf"/>
</dbReference>
<dbReference type="Gene3D" id="3.50.50.60">
    <property type="entry name" value="FAD/NAD(P)-binding domain"/>
    <property type="match status" value="1"/>
</dbReference>
<dbReference type="Proteomes" id="UP000019141">
    <property type="component" value="Unassembled WGS sequence"/>
</dbReference>
<dbReference type="Pfam" id="PF00890">
    <property type="entry name" value="FAD_binding_2"/>
    <property type="match status" value="1"/>
</dbReference>
<dbReference type="PANTHER" id="PTHR43400:SF7">
    <property type="entry name" value="FAD-DEPENDENT OXIDOREDUCTASE 2 FAD BINDING DOMAIN-CONTAINING PROTEIN"/>
    <property type="match status" value="1"/>
</dbReference>
<sequence>MSDPYDVIILGGGNAGLCAAIAALEKGANVLVLEKAPEYFRGGNTYFTGGIIRCAYDGIEDIKKLIPDMTPEEEASVEVGSYSEDEFYDDLMRVTEGLADPDLAQLLVSQSHSTLQWLREHGVRFVLAFGRQAFKRGDKFHFWGGLLVEAVGAGKGLSDQQFEVCERMGMEIRYETKGVSLIQDQTGRVTGVKVKGPEGFEELSAKSVVLACGGFESNAEMRTRYLGQGWELAKVRGIPYNTGDGITMALDIGAQSFGHWSGCHAVAWDLNAPPTGDRTVTELFQKHSYPFGLIVNIDGKRFVDEGADFRNYTYAKYGREILNQPLGFAAQIFDQKVVHLLRDEYRIQQVTKGEADTLEELAEQLGIDPEGFVETVEAYNAACQEHLEYNPTVLDGKSTQGVTPPKTNWALPLDSPPYLGFAVTCGITFTFGGLRINPRGQVLDTEDLEIPGLYAAGELVGGLYYHNYPGGSGLASGAVLGKVAGTSAAEDVLD</sequence>
<dbReference type="InterPro" id="IPR003953">
    <property type="entry name" value="FAD-dep_OxRdtase_2_FAD-bd"/>
</dbReference>
<feature type="domain" description="FAD-dependent oxidoreductase 2 FAD-binding" evidence="5">
    <location>
        <begin position="6"/>
        <end position="472"/>
    </location>
</feature>
<evidence type="ECO:0000256" key="2">
    <source>
        <dbReference type="ARBA" id="ARBA00022630"/>
    </source>
</evidence>
<dbReference type="SUPFAM" id="SSF56425">
    <property type="entry name" value="Succinate dehydrogenase/fumarate reductase flavoprotein, catalytic domain"/>
    <property type="match status" value="1"/>
</dbReference>
<evidence type="ECO:0000259" key="5">
    <source>
        <dbReference type="Pfam" id="PF00890"/>
    </source>
</evidence>
<comment type="caution">
    <text evidence="6">The sequence shown here is derived from an EMBL/GenBank/DDBJ whole genome shotgun (WGS) entry which is preliminary data.</text>
</comment>
<evidence type="ECO:0000313" key="6">
    <source>
        <dbReference type="EMBL" id="ETX03379.1"/>
    </source>
</evidence>
<dbReference type="PATRIC" id="fig|1429438.4.peg.238"/>
<evidence type="ECO:0000256" key="4">
    <source>
        <dbReference type="ARBA" id="ARBA00023002"/>
    </source>
</evidence>
<dbReference type="PANTHER" id="PTHR43400">
    <property type="entry name" value="FUMARATE REDUCTASE"/>
    <property type="match status" value="1"/>
</dbReference>
<dbReference type="GO" id="GO:0016491">
    <property type="term" value="F:oxidoreductase activity"/>
    <property type="evidence" value="ECO:0007669"/>
    <property type="project" value="UniProtKB-KW"/>
</dbReference>
<dbReference type="HOGENOM" id="CLU_011398_4_6_7"/>
<keyword evidence="3" id="KW-0274">FAD</keyword>
<dbReference type="SUPFAM" id="SSF51905">
    <property type="entry name" value="FAD/NAD(P)-binding domain"/>
    <property type="match status" value="1"/>
</dbReference>
<dbReference type="AlphaFoldDB" id="W4LZ77"/>
<keyword evidence="7" id="KW-1185">Reference proteome</keyword>
<dbReference type="InterPro" id="IPR036188">
    <property type="entry name" value="FAD/NAD-bd_sf"/>
</dbReference>
<dbReference type="NCBIfam" id="NF006130">
    <property type="entry name" value="PRK08274.1"/>
    <property type="match status" value="1"/>
</dbReference>
<protein>
    <submittedName>
        <fullName evidence="6">Tricarballylate dehydrogenase</fullName>
    </submittedName>
</protein>
<dbReference type="EMBL" id="AZHW01000054">
    <property type="protein sequence ID" value="ETX03379.1"/>
    <property type="molecule type" value="Genomic_DNA"/>
</dbReference>
<keyword evidence="4" id="KW-0560">Oxidoreductase</keyword>